<name>A0A0L6VTN4_9BASI</name>
<dbReference type="InterPro" id="IPR008906">
    <property type="entry name" value="HATC_C_dom"/>
</dbReference>
<keyword evidence="3" id="KW-1185">Reference proteome</keyword>
<protein>
    <recommendedName>
        <fullName evidence="1">HAT C-terminal dimerisation domain-containing protein</fullName>
    </recommendedName>
</protein>
<dbReference type="AlphaFoldDB" id="A0A0L6VTN4"/>
<evidence type="ECO:0000313" key="3">
    <source>
        <dbReference type="Proteomes" id="UP000037035"/>
    </source>
</evidence>
<organism evidence="2 3">
    <name type="scientific">Puccinia sorghi</name>
    <dbReference type="NCBI Taxonomy" id="27349"/>
    <lineage>
        <taxon>Eukaryota</taxon>
        <taxon>Fungi</taxon>
        <taxon>Dikarya</taxon>
        <taxon>Basidiomycota</taxon>
        <taxon>Pucciniomycotina</taxon>
        <taxon>Pucciniomycetes</taxon>
        <taxon>Pucciniales</taxon>
        <taxon>Pucciniaceae</taxon>
        <taxon>Puccinia</taxon>
    </lineage>
</organism>
<dbReference type="GO" id="GO:0006357">
    <property type="term" value="P:regulation of transcription by RNA polymerase II"/>
    <property type="evidence" value="ECO:0007669"/>
    <property type="project" value="TreeGrafter"/>
</dbReference>
<dbReference type="Pfam" id="PF05699">
    <property type="entry name" value="Dimer_Tnp_hAT"/>
    <property type="match status" value="1"/>
</dbReference>
<dbReference type="VEuPathDB" id="FungiDB:VP01_107g6"/>
<dbReference type="InterPro" id="IPR012337">
    <property type="entry name" value="RNaseH-like_sf"/>
</dbReference>
<sequence>MARLTTFARQVVEDNTFKEMLALCNPATESLLCGREKNKISKLSLKQLCDFLEPVHEATELISTNQHVSLVFVGPIYISLIERLHEACKIYEAQELIPEAEKKLMKLMHYFDQALLKPSHHICEAFKEEANQFIVNSNYSIQSNDPTKLSRNTIKDGLFKKKKRKPIQYWKSHSSQYSTLANKSRNLLVVPPSSAPCKQVFSARQYIQNYTCNWLTLETFIFSAHVIPLVNQ</sequence>
<evidence type="ECO:0000259" key="1">
    <source>
        <dbReference type="Pfam" id="PF05699"/>
    </source>
</evidence>
<accession>A0A0L6VTN4</accession>
<dbReference type="GO" id="GO:0005634">
    <property type="term" value="C:nucleus"/>
    <property type="evidence" value="ECO:0007669"/>
    <property type="project" value="TreeGrafter"/>
</dbReference>
<dbReference type="EMBL" id="LAVV01000888">
    <property type="protein sequence ID" value="KNZ63977.1"/>
    <property type="molecule type" value="Genomic_DNA"/>
</dbReference>
<dbReference type="GO" id="GO:0046983">
    <property type="term" value="F:protein dimerization activity"/>
    <property type="evidence" value="ECO:0007669"/>
    <property type="project" value="InterPro"/>
</dbReference>
<dbReference type="OrthoDB" id="1607513at2759"/>
<comment type="caution">
    <text evidence="2">The sequence shown here is derived from an EMBL/GenBank/DDBJ whole genome shotgun (WGS) entry which is preliminary data.</text>
</comment>
<dbReference type="Proteomes" id="UP000037035">
    <property type="component" value="Unassembled WGS sequence"/>
</dbReference>
<reference evidence="2 3" key="1">
    <citation type="submission" date="2015-08" db="EMBL/GenBank/DDBJ databases">
        <title>Next Generation Sequencing and Analysis of the Genome of Puccinia sorghi L Schw, the Causal Agent of Maize Common Rust.</title>
        <authorList>
            <person name="Rochi L."/>
            <person name="Burguener G."/>
            <person name="Darino M."/>
            <person name="Turjanski A."/>
            <person name="Kreff E."/>
            <person name="Dieguez M.J."/>
            <person name="Sacco F."/>
        </authorList>
    </citation>
    <scope>NUCLEOTIDE SEQUENCE [LARGE SCALE GENOMIC DNA]</scope>
    <source>
        <strain evidence="2 3">RO10H11247</strain>
    </source>
</reference>
<proteinExistence type="predicted"/>
<dbReference type="PANTHER" id="PTHR46169:SF15">
    <property type="entry name" value="INNER CENTROMERE PROTEIN A-LIKE ISOFORM X1-RELATED"/>
    <property type="match status" value="1"/>
</dbReference>
<dbReference type="PANTHER" id="PTHR46169">
    <property type="entry name" value="DNA REPLICATION-RELATED ELEMENT FACTOR, ISOFORM A"/>
    <property type="match status" value="1"/>
</dbReference>
<evidence type="ECO:0000313" key="2">
    <source>
        <dbReference type="EMBL" id="KNZ63977.1"/>
    </source>
</evidence>
<feature type="domain" description="HAT C-terminal dimerisation" evidence="1">
    <location>
        <begin position="159"/>
        <end position="218"/>
    </location>
</feature>
<gene>
    <name evidence="2" type="ORF">VP01_107g6</name>
</gene>
<dbReference type="SUPFAM" id="SSF53098">
    <property type="entry name" value="Ribonuclease H-like"/>
    <property type="match status" value="1"/>
</dbReference>
<dbReference type="InterPro" id="IPR052717">
    <property type="entry name" value="Vacuolar_transposase_reg"/>
</dbReference>